<comment type="caution">
    <text evidence="3">The sequence shown here is derived from an EMBL/GenBank/DDBJ whole genome shotgun (WGS) entry which is preliminary data.</text>
</comment>
<dbReference type="Proteomes" id="UP000555728">
    <property type="component" value="Unassembled WGS sequence"/>
</dbReference>
<feature type="chain" id="PRO_5031412295" evidence="1">
    <location>
        <begin position="21"/>
        <end position="352"/>
    </location>
</feature>
<dbReference type="Gene3D" id="3.40.190.10">
    <property type="entry name" value="Periplasmic binding protein-like II"/>
    <property type="match status" value="2"/>
</dbReference>
<feature type="domain" description="LysM" evidence="2">
    <location>
        <begin position="41"/>
        <end position="90"/>
    </location>
</feature>
<protein>
    <submittedName>
        <fullName evidence="3">Polar amino acid transport system substrate-binding protein</fullName>
    </submittedName>
</protein>
<feature type="signal peptide" evidence="1">
    <location>
        <begin position="1"/>
        <end position="20"/>
    </location>
</feature>
<dbReference type="InterPro" id="IPR018392">
    <property type="entry name" value="LysM"/>
</dbReference>
<dbReference type="InterPro" id="IPR036779">
    <property type="entry name" value="LysM_dom_sf"/>
</dbReference>
<dbReference type="PANTHER" id="PTHR35936:SF19">
    <property type="entry name" value="AMINO-ACID-BINDING PROTEIN YXEM-RELATED"/>
    <property type="match status" value="1"/>
</dbReference>
<dbReference type="PANTHER" id="PTHR35936">
    <property type="entry name" value="MEMBRANE-BOUND LYTIC MUREIN TRANSGLYCOSYLASE F"/>
    <property type="match status" value="1"/>
</dbReference>
<dbReference type="Gene3D" id="3.10.350.10">
    <property type="entry name" value="LysM domain"/>
    <property type="match status" value="1"/>
</dbReference>
<dbReference type="PROSITE" id="PS51782">
    <property type="entry name" value="LYSM"/>
    <property type="match status" value="1"/>
</dbReference>
<evidence type="ECO:0000313" key="4">
    <source>
        <dbReference type="Proteomes" id="UP000555728"/>
    </source>
</evidence>
<dbReference type="EMBL" id="JACIGI010000003">
    <property type="protein sequence ID" value="MBB4284802.1"/>
    <property type="molecule type" value="Genomic_DNA"/>
</dbReference>
<proteinExistence type="predicted"/>
<evidence type="ECO:0000259" key="2">
    <source>
        <dbReference type="PROSITE" id="PS51782"/>
    </source>
</evidence>
<evidence type="ECO:0000256" key="1">
    <source>
        <dbReference type="SAM" id="SignalP"/>
    </source>
</evidence>
<dbReference type="SUPFAM" id="SSF53850">
    <property type="entry name" value="Periplasmic binding protein-like II"/>
    <property type="match status" value="1"/>
</dbReference>
<gene>
    <name evidence="3" type="ORF">GGD88_000513</name>
</gene>
<keyword evidence="4" id="KW-1185">Reference proteome</keyword>
<accession>A0A7W6RYB4</accession>
<sequence>MIRMSTACAAALLAALPWAAAEAQSGKPEAQVKPDAITCDQMYTSQPGDYLASIAERAYGHASAYHILYQYNPGKLGNPSELDVGVDLWVPCLGGDGPTEAALPAVAESTSADIRLVTGADYPPYVDAGLPGGGFSFELVERALQRGGDGAADYRIDVIKDWGSHLQTLLANGAYDLGFPWFRPDCEQADRLSEASRWRCDNLRFSEPLHEVVITFYGAAGSEATLTSYDALQGKTLCRPEGYFTFDLEVEGLAPPAIVRVAGDSPTDCFERLAAGEVDVVTLNADTSESVVQSLGIGDQVSELIALATVQTLHVVGMKTDPQTRINLLRINKGLIGMRQDGTYQSVAAKHL</sequence>
<organism evidence="3 4">
    <name type="scientific">Roseospira goensis</name>
    <dbReference type="NCBI Taxonomy" id="391922"/>
    <lineage>
        <taxon>Bacteria</taxon>
        <taxon>Pseudomonadati</taxon>
        <taxon>Pseudomonadota</taxon>
        <taxon>Alphaproteobacteria</taxon>
        <taxon>Rhodospirillales</taxon>
        <taxon>Rhodospirillaceae</taxon>
        <taxon>Roseospira</taxon>
    </lineage>
</organism>
<reference evidence="3 4" key="1">
    <citation type="submission" date="2020-08" db="EMBL/GenBank/DDBJ databases">
        <title>Genome sequencing of Purple Non-Sulfur Bacteria from various extreme environments.</title>
        <authorList>
            <person name="Mayer M."/>
        </authorList>
    </citation>
    <scope>NUCLEOTIDE SEQUENCE [LARGE SCALE GENOMIC DNA]</scope>
    <source>
        <strain evidence="3 4">JA135</strain>
    </source>
</reference>
<keyword evidence="1" id="KW-0732">Signal</keyword>
<dbReference type="AlphaFoldDB" id="A0A7W6RYB4"/>
<dbReference type="RefSeq" id="WP_184431392.1">
    <property type="nucleotide sequence ID" value="NZ_JACIGI010000003.1"/>
</dbReference>
<name>A0A7W6RYB4_9PROT</name>
<dbReference type="CDD" id="cd00118">
    <property type="entry name" value="LysM"/>
    <property type="match status" value="1"/>
</dbReference>
<evidence type="ECO:0000313" key="3">
    <source>
        <dbReference type="EMBL" id="MBB4284802.1"/>
    </source>
</evidence>